<dbReference type="Proteomes" id="UP000531561">
    <property type="component" value="Unassembled WGS sequence"/>
</dbReference>
<evidence type="ECO:0000256" key="8">
    <source>
        <dbReference type="SAM" id="Phobius"/>
    </source>
</evidence>
<dbReference type="EMBL" id="JABFCT010000002">
    <property type="protein sequence ID" value="KAF5878969.1"/>
    <property type="molecule type" value="Genomic_DNA"/>
</dbReference>
<dbReference type="GO" id="GO:1990573">
    <property type="term" value="P:potassium ion import across plasma membrane"/>
    <property type="evidence" value="ECO:0007669"/>
    <property type="project" value="TreeGrafter"/>
</dbReference>
<dbReference type="AlphaFoldDB" id="A0A8H6ENU5"/>
<feature type="region of interest" description="Disordered" evidence="7">
    <location>
        <begin position="764"/>
        <end position="789"/>
    </location>
</feature>
<evidence type="ECO:0000256" key="5">
    <source>
        <dbReference type="ARBA" id="ARBA00023065"/>
    </source>
</evidence>
<feature type="region of interest" description="Disordered" evidence="7">
    <location>
        <begin position="1"/>
        <end position="38"/>
    </location>
</feature>
<proteinExistence type="predicted"/>
<dbReference type="GO" id="GO:0005886">
    <property type="term" value="C:plasma membrane"/>
    <property type="evidence" value="ECO:0007669"/>
    <property type="project" value="InterPro"/>
</dbReference>
<keyword evidence="3 8" id="KW-0812">Transmembrane</keyword>
<feature type="region of interest" description="Disordered" evidence="7">
    <location>
        <begin position="305"/>
        <end position="342"/>
    </location>
</feature>
<feature type="transmembrane region" description="Helical" evidence="8">
    <location>
        <begin position="571"/>
        <end position="599"/>
    </location>
</feature>
<feature type="transmembrane region" description="Helical" evidence="8">
    <location>
        <begin position="674"/>
        <end position="695"/>
    </location>
</feature>
<dbReference type="InterPro" id="IPR003445">
    <property type="entry name" value="Cat_transpt"/>
</dbReference>
<feature type="compositionally biased region" description="Low complexity" evidence="7">
    <location>
        <begin position="770"/>
        <end position="782"/>
    </location>
</feature>
<feature type="transmembrane region" description="Helical" evidence="8">
    <location>
        <begin position="267"/>
        <end position="286"/>
    </location>
</feature>
<comment type="subcellular location">
    <subcellularLocation>
        <location evidence="1">Membrane</location>
        <topology evidence="1">Multi-pass membrane protein</topology>
    </subcellularLocation>
</comment>
<keyword evidence="2" id="KW-0813">Transport</keyword>
<feature type="compositionally biased region" description="Basic and acidic residues" evidence="7">
    <location>
        <begin position="305"/>
        <end position="327"/>
    </location>
</feature>
<dbReference type="GO" id="GO:0140107">
    <property type="term" value="F:high-affinity potassium ion transmembrane transporter activity"/>
    <property type="evidence" value="ECO:0007669"/>
    <property type="project" value="TreeGrafter"/>
</dbReference>
<evidence type="ECO:0000256" key="4">
    <source>
        <dbReference type="ARBA" id="ARBA00022989"/>
    </source>
</evidence>
<dbReference type="OrthoDB" id="9999863at2759"/>
<evidence type="ECO:0000256" key="1">
    <source>
        <dbReference type="ARBA" id="ARBA00004141"/>
    </source>
</evidence>
<dbReference type="GO" id="GO:0030007">
    <property type="term" value="P:intracellular potassium ion homeostasis"/>
    <property type="evidence" value="ECO:0007669"/>
    <property type="project" value="UniProtKB-UniRule"/>
</dbReference>
<feature type="transmembrane region" description="Helical" evidence="8">
    <location>
        <begin position="640"/>
        <end position="662"/>
    </location>
</feature>
<feature type="transmembrane region" description="Helical" evidence="8">
    <location>
        <begin position="204"/>
        <end position="226"/>
    </location>
</feature>
<keyword evidence="10" id="KW-1185">Reference proteome</keyword>
<keyword evidence="6 8" id="KW-0472">Membrane</keyword>
<organism evidence="9 10">
    <name type="scientific">Botrytis fragariae</name>
    <dbReference type="NCBI Taxonomy" id="1964551"/>
    <lineage>
        <taxon>Eukaryota</taxon>
        <taxon>Fungi</taxon>
        <taxon>Dikarya</taxon>
        <taxon>Ascomycota</taxon>
        <taxon>Pezizomycotina</taxon>
        <taxon>Leotiomycetes</taxon>
        <taxon>Helotiales</taxon>
        <taxon>Sclerotiniaceae</taxon>
        <taxon>Botrytis</taxon>
    </lineage>
</organism>
<keyword evidence="4 8" id="KW-1133">Transmembrane helix</keyword>
<feature type="region of interest" description="Disordered" evidence="7">
    <location>
        <begin position="62"/>
        <end position="91"/>
    </location>
</feature>
<protein>
    <submittedName>
        <fullName evidence="9">Putative cation transporter protein</fullName>
    </submittedName>
</protein>
<name>A0A8H6ENU5_9HELO</name>
<evidence type="ECO:0000313" key="9">
    <source>
        <dbReference type="EMBL" id="KAF5878969.1"/>
    </source>
</evidence>
<evidence type="ECO:0000256" key="3">
    <source>
        <dbReference type="ARBA" id="ARBA00022692"/>
    </source>
</evidence>
<feature type="compositionally biased region" description="Basic and acidic residues" evidence="7">
    <location>
        <begin position="19"/>
        <end position="38"/>
    </location>
</feature>
<dbReference type="PANTHER" id="PTHR31064:SF37">
    <property type="entry name" value="TRANSPORTER, PUTATIVE (EUROFUNG)-RELATED"/>
    <property type="match status" value="1"/>
</dbReference>
<evidence type="ECO:0000256" key="7">
    <source>
        <dbReference type="SAM" id="MobiDB-lite"/>
    </source>
</evidence>
<dbReference type="GeneID" id="59255272"/>
<evidence type="ECO:0000256" key="2">
    <source>
        <dbReference type="ARBA" id="ARBA00022448"/>
    </source>
</evidence>
<feature type="compositionally biased region" description="Polar residues" evidence="7">
    <location>
        <begin position="1"/>
        <end position="18"/>
    </location>
</feature>
<gene>
    <name evidence="9" type="ORF">Bfra_001142</name>
</gene>
<keyword evidence="5" id="KW-0406">Ion transport</keyword>
<dbReference type="RefSeq" id="XP_037197913.1">
    <property type="nucleotide sequence ID" value="XM_037331580.1"/>
</dbReference>
<feature type="transmembrane region" description="Helical" evidence="8">
    <location>
        <begin position="538"/>
        <end position="559"/>
    </location>
</feature>
<feature type="compositionally biased region" description="Basic and acidic residues" evidence="7">
    <location>
        <begin position="923"/>
        <end position="945"/>
    </location>
</feature>
<comment type="caution">
    <text evidence="9">The sequence shown here is derived from an EMBL/GenBank/DDBJ whole genome shotgun (WGS) entry which is preliminary data.</text>
</comment>
<dbReference type="Pfam" id="PF02386">
    <property type="entry name" value="TrkH"/>
    <property type="match status" value="1"/>
</dbReference>
<feature type="compositionally biased region" description="Basic and acidic residues" evidence="7">
    <location>
        <begin position="64"/>
        <end position="91"/>
    </location>
</feature>
<sequence length="961" mass="107544">MSGENCTGQVTSGETTARNSRELEIESHEAYDRHKKIRNDNRGIPKIVIPHENETETYTLDTQSEQRRLDASKFRKGEGKLNTESRESRNLESRNIHLETERLEVPRLQTEPQNLNSQTAPRTFGSFFAIHSPIATRSLNSLLPSRGHKEKTLPRSMRGSFFNSHPSREEMDKRPRSLKSFMGDDRYDRVIRCLSPILALLPPLNFITIHYTYFIVTLLITSLIFWGSSNPSKSISYVDSLFLVTSAMTEAGLNTVNLSTMTTFQQVILWLLIVVGSAIFVSVATVRTRKRAFEVRFGEVVGRHKEERRRERMRSGSREAMGSRRGDGNGLMGANWKFPPTRGGNGGEDALEMEEGLKVRPVGAKGDDNCMTAISEISPHGGIPKDTGDHITFAPDAYPVNGKGKAKDITVGSSNDETITPARSTNFQFPTSTSENTIKHRVQETSTPLHHTQTGQQDLAPLQYPSYLNSNTTGRNAQFHGLSRAEREHLGGVEYRAISFLAWLVPLYFILWQLLGGIGLGAYMAYNKSNVALENGINPWWLGVFNAISAFNNSGMSLLDLNMIPFQTSVYTLLTMGLLILAGNTAYPLFLRLILYTLLKLLDTFPNFLSPFQHHKPTLLFILRYPRRVYTNLFPSRPTWWLLFMVITLNSIDWVAFELLNIGNSATQVIEPRYRVLDGLFQAIAVRSGGFYIISIPSLRIGLQFLYVVMMYISVYPVVITMRHSNVYEERSLGIYRGDVETDSSTSRWGRGMKRIRKSISGRDIGIPRTTSSNSNPNSTSSPKEETTGTQFIHHQLRSQLSHDLWWLTLATFLIVCIEGSSFERDPITYSVFNVIFEVVSAYGCVGISTGLPDQDYSFSGGLRTASKVVLVAVMVRGRHRGLPRALDRAVRLPGWEGEGLGGEGGGERDEDGEEAVIGEYGEGGRQRGDGGKGEGRERSEEGMGLRKRRFSRGVVGSEEV</sequence>
<evidence type="ECO:0000313" key="10">
    <source>
        <dbReference type="Proteomes" id="UP000531561"/>
    </source>
</evidence>
<feature type="region of interest" description="Disordered" evidence="7">
    <location>
        <begin position="898"/>
        <end position="961"/>
    </location>
</feature>
<dbReference type="InterPro" id="IPR051143">
    <property type="entry name" value="TrkH_K-transport"/>
</dbReference>
<evidence type="ECO:0000256" key="6">
    <source>
        <dbReference type="ARBA" id="ARBA00023136"/>
    </source>
</evidence>
<feature type="region of interest" description="Disordered" evidence="7">
    <location>
        <begin position="411"/>
        <end position="431"/>
    </location>
</feature>
<accession>A0A8H6ENU5</accession>
<reference evidence="9 10" key="1">
    <citation type="journal article" date="2020" name="Phytopathology">
        <title>A high-quality genome resource of Botrytis fragariae, a new and rapidly spreading fungal pathogen causing strawberry gray mold in the U.S.A.</title>
        <authorList>
            <person name="Wu Y."/>
            <person name="Saski C.A."/>
            <person name="Schnabel G."/>
            <person name="Xiao S."/>
            <person name="Hu M."/>
        </authorList>
    </citation>
    <scope>NUCLEOTIDE SEQUENCE [LARGE SCALE GENOMIC DNA]</scope>
    <source>
        <strain evidence="9 10">BVB16</strain>
    </source>
</reference>
<dbReference type="PANTHER" id="PTHR31064">
    <property type="entry name" value="POTASSIUM TRANSPORT PROTEIN DDB_G0292412-RELATED"/>
    <property type="match status" value="1"/>
</dbReference>
<feature type="transmembrane region" description="Helical" evidence="8">
    <location>
        <begin position="701"/>
        <end position="722"/>
    </location>
</feature>
<feature type="transmembrane region" description="Helical" evidence="8">
    <location>
        <begin position="500"/>
        <end position="526"/>
    </location>
</feature>